<dbReference type="Gene3D" id="3.30.559.10">
    <property type="entry name" value="Chloramphenicol acetyltransferase-like domain"/>
    <property type="match status" value="1"/>
</dbReference>
<keyword evidence="6" id="KW-0276">Fatty acid metabolism</keyword>
<evidence type="ECO:0000256" key="6">
    <source>
        <dbReference type="ARBA" id="ARBA00022832"/>
    </source>
</evidence>
<dbReference type="UniPathway" id="UPA00659"/>
<evidence type="ECO:0000256" key="10">
    <source>
        <dbReference type="ARBA" id="ARBA00023315"/>
    </source>
</evidence>
<dbReference type="Ensembl" id="ENSPNAT00000017138.2">
    <property type="protein sequence ID" value="ENSPNAP00000029746.1"/>
    <property type="gene ID" value="ENSPNAG00000016077.2"/>
</dbReference>
<dbReference type="OMA" id="DVWAKDY"/>
<keyword evidence="4" id="KW-0813">Transport</keyword>
<dbReference type="Gene3D" id="1.10.275.20">
    <property type="entry name" value="Choline/Carnitine o-acyltransferase"/>
    <property type="match status" value="1"/>
</dbReference>
<evidence type="ECO:0000313" key="18">
    <source>
        <dbReference type="Ensembl" id="ENSPNAP00000029746.1"/>
    </source>
</evidence>
<reference evidence="18 19" key="1">
    <citation type="submission" date="2020-10" db="EMBL/GenBank/DDBJ databases">
        <title>Pygocentrus nattereri (red-bellied piranha) genome, fPygNat1, primary haplotype.</title>
        <authorList>
            <person name="Myers G."/>
            <person name="Meyer A."/>
            <person name="Karagic N."/>
            <person name="Pippel M."/>
            <person name="Winkler S."/>
            <person name="Tracey A."/>
            <person name="Wood J."/>
            <person name="Formenti G."/>
            <person name="Howe K."/>
            <person name="Fedrigo O."/>
            <person name="Jarvis E.D."/>
        </authorList>
    </citation>
    <scope>NUCLEOTIDE SEQUENCE [LARGE SCALE GENOMIC DNA]</scope>
</reference>
<evidence type="ECO:0000313" key="19">
    <source>
        <dbReference type="Proteomes" id="UP001501920"/>
    </source>
</evidence>
<dbReference type="InterPro" id="IPR042572">
    <property type="entry name" value="Carn_acyl_trans_N"/>
</dbReference>
<dbReference type="STRING" id="42514.ENSPNAP00000029746"/>
<dbReference type="InterPro" id="IPR039551">
    <property type="entry name" value="Cho/carn_acyl_trans"/>
</dbReference>
<comment type="subcellular location">
    <subcellularLocation>
        <location evidence="1">Peroxisome</location>
    </subcellularLocation>
</comment>
<comment type="pathway">
    <text evidence="2">Lipid metabolism; fatty acid beta-oxidation.</text>
</comment>
<evidence type="ECO:0000256" key="9">
    <source>
        <dbReference type="ARBA" id="ARBA00023140"/>
    </source>
</evidence>
<evidence type="ECO:0000256" key="15">
    <source>
        <dbReference type="PIRSR" id="PIRSR600542-1"/>
    </source>
</evidence>
<dbReference type="Pfam" id="PF00755">
    <property type="entry name" value="Carn_acyltransf"/>
    <property type="match status" value="1"/>
</dbReference>
<reference evidence="18" key="3">
    <citation type="submission" date="2025-09" db="UniProtKB">
        <authorList>
            <consortium name="Ensembl"/>
        </authorList>
    </citation>
    <scope>IDENTIFICATION</scope>
</reference>
<evidence type="ECO:0000256" key="3">
    <source>
        <dbReference type="ARBA" id="ARBA00005232"/>
    </source>
</evidence>
<reference evidence="18" key="2">
    <citation type="submission" date="2025-08" db="UniProtKB">
        <authorList>
            <consortium name="Ensembl"/>
        </authorList>
    </citation>
    <scope>IDENTIFICATION</scope>
</reference>
<evidence type="ECO:0000256" key="8">
    <source>
        <dbReference type="ARBA" id="ARBA00023098"/>
    </source>
</evidence>
<protein>
    <recommendedName>
        <fullName evidence="14">Peroxisomal carnitine O-octanoyltransferase</fullName>
        <ecNumber evidence="13">2.3.1.137</ecNumber>
    </recommendedName>
</protein>
<keyword evidence="7" id="KW-0007">Acetylation</keyword>
<dbReference type="AlphaFoldDB" id="A0A3B4E347"/>
<keyword evidence="5" id="KW-0808">Transferase</keyword>
<evidence type="ECO:0000256" key="1">
    <source>
        <dbReference type="ARBA" id="ARBA00004275"/>
    </source>
</evidence>
<dbReference type="Proteomes" id="UP001501920">
    <property type="component" value="Chromosome 24"/>
</dbReference>
<dbReference type="PANTHER" id="PTHR22589:SF67">
    <property type="entry name" value="PEROXISOMAL CARNITINE O-OCTANOYLTRANSFERASE"/>
    <property type="match status" value="1"/>
</dbReference>
<sequence length="612" mass="69542">MDNQMFESTAERTFQHQESLPPLPVPSLEGTLSKYLDAVKPFASEDEFRNTATIVKRFREGIGKHLHQKLLQRAKNRRNWLEDWWLDTAYLELRMPTQLNVNFGGPGPYLEHCWPPCEGTQLERTSIIVWQTLQYWDLIRTEKLAVHKAGNMPFDMHQFRMLFCTCKVPGITKDSILNYFKTESEGPCPSHVVVMCRGRIFSFDVLCDGHILTPPELLRQLTYIKESCVGEPDGDGVGALTSEERTRWAKTRQHLISIDPVNETILETIQSSLFVIALDDAKPYSTPDDYTAMTLLSLTGDPTTRWGDKSYNNISFADGTFGSTCDHTPYDAMVLVSLCYYIDQKLKAVAGKWKGSEVVRDMPVPEELVFTVDDRVKRDIALAKEQYRKSCQDLQVACYAFTSFGKVAIKKRKLHPDTFVQLAMQLTYYRQHGKPGSCYETATTRRFYHGRTETMRPCTVEAQQWCKIMLNPAASVEEKRRALLAAFSKHNKLMDEAQKGKGFDRHLLGLYLIAKEEGLPVPELYSDPLYAKSGGGGNFVISSSLVGYTTILGAVAPMVHHGYGFFYRIRDDRIVVACTAWKSCPETNAETFFHNLCASFHDIMQVTTLSQL</sequence>
<dbReference type="PANTHER" id="PTHR22589">
    <property type="entry name" value="CARNITINE O-ACYLTRANSFERASE"/>
    <property type="match status" value="1"/>
</dbReference>
<evidence type="ECO:0000259" key="17">
    <source>
        <dbReference type="Pfam" id="PF00755"/>
    </source>
</evidence>
<dbReference type="RefSeq" id="XP_017575287.1">
    <property type="nucleotide sequence ID" value="XM_017719798.2"/>
</dbReference>
<dbReference type="EC" id="2.3.1.137" evidence="13"/>
<comment type="similarity">
    <text evidence="3">Belongs to the carnitine/choline acetyltransferase family.</text>
</comment>
<dbReference type="GeneTree" id="ENSGT01150000286999"/>
<dbReference type="FunFam" id="3.30.559.70:FF:000006">
    <property type="entry name" value="Peroxisomal carnitine O-octanoyltransferase"/>
    <property type="match status" value="1"/>
</dbReference>
<dbReference type="Gene3D" id="3.30.559.70">
    <property type="entry name" value="Choline/Carnitine o-acyltransferase, domain 2"/>
    <property type="match status" value="1"/>
</dbReference>
<dbReference type="GO" id="GO:0008458">
    <property type="term" value="F:carnitine O-octanoyltransferase activity"/>
    <property type="evidence" value="ECO:0007669"/>
    <property type="project" value="UniProtKB-EC"/>
</dbReference>
<dbReference type="OrthoDB" id="240216at2759"/>
<dbReference type="GO" id="GO:0006635">
    <property type="term" value="P:fatty acid beta-oxidation"/>
    <property type="evidence" value="ECO:0007669"/>
    <property type="project" value="UniProtKB-UniPathway"/>
</dbReference>
<dbReference type="GeneID" id="108440744"/>
<evidence type="ECO:0000256" key="16">
    <source>
        <dbReference type="SAM" id="MobiDB-lite"/>
    </source>
</evidence>
<keyword evidence="9" id="KW-0576">Peroxisome</keyword>
<evidence type="ECO:0000256" key="12">
    <source>
        <dbReference type="ARBA" id="ARBA00052326"/>
    </source>
</evidence>
<evidence type="ECO:0000256" key="13">
    <source>
        <dbReference type="ARBA" id="ARBA00066418"/>
    </source>
</evidence>
<keyword evidence="8" id="KW-0443">Lipid metabolism</keyword>
<comment type="catalytic activity">
    <reaction evidence="12">
        <text>octanoyl-CoA + (R)-carnitine = O-octanoyl-(R)-carnitine + CoA</text>
        <dbReference type="Rhea" id="RHEA:17177"/>
        <dbReference type="ChEBI" id="CHEBI:16347"/>
        <dbReference type="ChEBI" id="CHEBI:18102"/>
        <dbReference type="ChEBI" id="CHEBI:57287"/>
        <dbReference type="ChEBI" id="CHEBI:57386"/>
        <dbReference type="EC" id="2.3.1.137"/>
    </reaction>
</comment>
<keyword evidence="19" id="KW-1185">Reference proteome</keyword>
<evidence type="ECO:0000256" key="7">
    <source>
        <dbReference type="ARBA" id="ARBA00022990"/>
    </source>
</evidence>
<keyword evidence="10" id="KW-0012">Acyltransferase</keyword>
<evidence type="ECO:0000256" key="11">
    <source>
        <dbReference type="ARBA" id="ARBA00048999"/>
    </source>
</evidence>
<feature type="active site" description="Proton acceptor" evidence="15">
    <location>
        <position position="327"/>
    </location>
</feature>
<dbReference type="InterPro" id="IPR042231">
    <property type="entry name" value="Cho/carn_acyl_trans_2"/>
</dbReference>
<feature type="domain" description="Choline/carnitine acyltransferase" evidence="17">
    <location>
        <begin position="23"/>
        <end position="596"/>
    </location>
</feature>
<dbReference type="InterPro" id="IPR023213">
    <property type="entry name" value="CAT-like_dom_sf"/>
</dbReference>
<name>A0A3B4E347_PYGNA</name>
<dbReference type="CTD" id="54677"/>
<gene>
    <name evidence="18" type="primary">CROT</name>
</gene>
<proteinExistence type="inferred from homology"/>
<feature type="region of interest" description="Disordered" evidence="16">
    <location>
        <begin position="1"/>
        <end position="23"/>
    </location>
</feature>
<evidence type="ECO:0000256" key="14">
    <source>
        <dbReference type="ARBA" id="ARBA00067184"/>
    </source>
</evidence>
<dbReference type="SUPFAM" id="SSF52777">
    <property type="entry name" value="CoA-dependent acyltransferases"/>
    <property type="match status" value="2"/>
</dbReference>
<dbReference type="InterPro" id="IPR000542">
    <property type="entry name" value="Carn_acyl_trans"/>
</dbReference>
<evidence type="ECO:0000256" key="5">
    <source>
        <dbReference type="ARBA" id="ARBA00022679"/>
    </source>
</evidence>
<evidence type="ECO:0000256" key="4">
    <source>
        <dbReference type="ARBA" id="ARBA00022448"/>
    </source>
</evidence>
<comment type="catalytic activity">
    <reaction evidence="11">
        <text>4,8-dimethylnonanoyl-CoA + (R)-carnitine = O-4,8-dimethylnonanoyl-(R)-carnitine + CoA</text>
        <dbReference type="Rhea" id="RHEA:44860"/>
        <dbReference type="ChEBI" id="CHEBI:16347"/>
        <dbReference type="ChEBI" id="CHEBI:57287"/>
        <dbReference type="ChEBI" id="CHEBI:77061"/>
        <dbReference type="ChEBI" id="CHEBI:84654"/>
    </reaction>
</comment>
<organism evidence="18 19">
    <name type="scientific">Pygocentrus nattereri</name>
    <name type="common">Red-bellied piranha</name>
    <dbReference type="NCBI Taxonomy" id="42514"/>
    <lineage>
        <taxon>Eukaryota</taxon>
        <taxon>Metazoa</taxon>
        <taxon>Chordata</taxon>
        <taxon>Craniata</taxon>
        <taxon>Vertebrata</taxon>
        <taxon>Euteleostomi</taxon>
        <taxon>Actinopterygii</taxon>
        <taxon>Neopterygii</taxon>
        <taxon>Teleostei</taxon>
        <taxon>Ostariophysi</taxon>
        <taxon>Characiformes</taxon>
        <taxon>Characoidei</taxon>
        <taxon>Pygocentrus</taxon>
    </lineage>
</organism>
<accession>A0A3B4E347</accession>
<dbReference type="GO" id="GO:0005777">
    <property type="term" value="C:peroxisome"/>
    <property type="evidence" value="ECO:0007669"/>
    <property type="project" value="UniProtKB-SubCell"/>
</dbReference>
<evidence type="ECO:0000256" key="2">
    <source>
        <dbReference type="ARBA" id="ARBA00005005"/>
    </source>
</evidence>